<feature type="compositionally biased region" description="Low complexity" evidence="1">
    <location>
        <begin position="333"/>
        <end position="348"/>
    </location>
</feature>
<accession>D3BRX8</accession>
<comment type="caution">
    <text evidence="2">The sequence shown here is derived from an EMBL/GenBank/DDBJ whole genome shotgun (WGS) entry which is preliminary data.</text>
</comment>
<dbReference type="GeneID" id="31366237"/>
<sequence>MADKVTTTFDPTSIIKHITSFKTYNDNVEETNENNNQISSGEILWEMSSSTSFTQLFYENNLVDISILHLESFIIFKTNNNNNNNNSNNDEDDTIIIENQTRLIEISIAITNLLVISTKILQTLNILFYHSTLTDRIAMINFGIASAFKDILDNKDLDNFYSTSMIEEILESIMRFIDTKEEDCEQDRIVEFKELYSDSFNCLSETILEIFYSAVKEDEPSLISQTISLLTTDLLSIDIVYLNSVEFWNTLLSLDLSNIDASKEVVTLLNNLTTSDNLDVDVILLISNHFSSLFDLLLSDDQCDQSTLDMLNRFKIIFIDTLKLVDSEENQPSVTTTSSSSSLTSSTTCDSNNRNKLIENIDLIQSIKIENN</sequence>
<reference evidence="2 3" key="1">
    <citation type="journal article" date="2011" name="Genome Res.">
        <title>Phylogeny-wide analysis of social amoeba genomes highlights ancient origins for complex intercellular communication.</title>
        <authorList>
            <person name="Heidel A.J."/>
            <person name="Lawal H.M."/>
            <person name="Felder M."/>
            <person name="Schilde C."/>
            <person name="Helps N.R."/>
            <person name="Tunggal B."/>
            <person name="Rivero F."/>
            <person name="John U."/>
            <person name="Schleicher M."/>
            <person name="Eichinger L."/>
            <person name="Platzer M."/>
            <person name="Noegel A.A."/>
            <person name="Schaap P."/>
            <person name="Gloeckner G."/>
        </authorList>
    </citation>
    <scope>NUCLEOTIDE SEQUENCE [LARGE SCALE GENOMIC DNA]</scope>
    <source>
        <strain evidence="3">ATCC 26659 / Pp 5 / PN500</strain>
    </source>
</reference>
<evidence type="ECO:0000313" key="3">
    <source>
        <dbReference type="Proteomes" id="UP000001396"/>
    </source>
</evidence>
<organism evidence="2 3">
    <name type="scientific">Heterostelium pallidum (strain ATCC 26659 / Pp 5 / PN500)</name>
    <name type="common">Cellular slime mold</name>
    <name type="synonym">Polysphondylium pallidum</name>
    <dbReference type="NCBI Taxonomy" id="670386"/>
    <lineage>
        <taxon>Eukaryota</taxon>
        <taxon>Amoebozoa</taxon>
        <taxon>Evosea</taxon>
        <taxon>Eumycetozoa</taxon>
        <taxon>Dictyostelia</taxon>
        <taxon>Acytosteliales</taxon>
        <taxon>Acytosteliaceae</taxon>
        <taxon>Heterostelium</taxon>
    </lineage>
</organism>
<protein>
    <submittedName>
        <fullName evidence="2">Uncharacterized protein</fullName>
    </submittedName>
</protein>
<name>D3BRX8_HETP5</name>
<dbReference type="Proteomes" id="UP000001396">
    <property type="component" value="Unassembled WGS sequence"/>
</dbReference>
<dbReference type="RefSeq" id="XP_020427849.1">
    <property type="nucleotide sequence ID" value="XM_020581533.1"/>
</dbReference>
<dbReference type="InParanoid" id="D3BRX8"/>
<proteinExistence type="predicted"/>
<feature type="region of interest" description="Disordered" evidence="1">
    <location>
        <begin position="330"/>
        <end position="350"/>
    </location>
</feature>
<evidence type="ECO:0000313" key="2">
    <source>
        <dbReference type="EMBL" id="EFA75715.1"/>
    </source>
</evidence>
<evidence type="ECO:0000256" key="1">
    <source>
        <dbReference type="SAM" id="MobiDB-lite"/>
    </source>
</evidence>
<keyword evidence="3" id="KW-1185">Reference proteome</keyword>
<gene>
    <name evidence="2" type="ORF">PPL_10768</name>
</gene>
<dbReference type="AlphaFoldDB" id="D3BRX8"/>
<dbReference type="EMBL" id="ADBJ01000051">
    <property type="protein sequence ID" value="EFA75715.1"/>
    <property type="molecule type" value="Genomic_DNA"/>
</dbReference>